<proteinExistence type="predicted"/>
<accession>A0A0F9HSU8</accession>
<evidence type="ECO:0000313" key="1">
    <source>
        <dbReference type="EMBL" id="KKM18157.1"/>
    </source>
</evidence>
<protein>
    <submittedName>
        <fullName evidence="1">Uncharacterized protein</fullName>
    </submittedName>
</protein>
<gene>
    <name evidence="1" type="ORF">LCGC14_1668510</name>
</gene>
<reference evidence="1" key="1">
    <citation type="journal article" date="2015" name="Nature">
        <title>Complex archaea that bridge the gap between prokaryotes and eukaryotes.</title>
        <authorList>
            <person name="Spang A."/>
            <person name="Saw J.H."/>
            <person name="Jorgensen S.L."/>
            <person name="Zaremba-Niedzwiedzka K."/>
            <person name="Martijn J."/>
            <person name="Lind A.E."/>
            <person name="van Eijk R."/>
            <person name="Schleper C."/>
            <person name="Guy L."/>
            <person name="Ettema T.J."/>
        </authorList>
    </citation>
    <scope>NUCLEOTIDE SEQUENCE</scope>
</reference>
<comment type="caution">
    <text evidence="1">The sequence shown here is derived from an EMBL/GenBank/DDBJ whole genome shotgun (WGS) entry which is preliminary data.</text>
</comment>
<name>A0A0F9HSU8_9ZZZZ</name>
<dbReference type="EMBL" id="LAZR01014281">
    <property type="protein sequence ID" value="KKM18157.1"/>
    <property type="molecule type" value="Genomic_DNA"/>
</dbReference>
<dbReference type="AlphaFoldDB" id="A0A0F9HSU8"/>
<sequence>MPEVKFADVKIGQVYVTHGGTVVVDKSSKAVGWGYDRVRVIKKNSLKLVVETPWGTSCILTDDYPLYMTREVEPRIEFKLITNYIFKQELSFDDAIAQGICIENIPPEALAAEKFLEDLIEYFALPQSISSAAQKFSETYQKIRYSVDKIENIGKFRVYRRDMPEGKTVHITEVK</sequence>
<organism evidence="1">
    <name type="scientific">marine sediment metagenome</name>
    <dbReference type="NCBI Taxonomy" id="412755"/>
    <lineage>
        <taxon>unclassified sequences</taxon>
        <taxon>metagenomes</taxon>
        <taxon>ecological metagenomes</taxon>
    </lineage>
</organism>